<reference evidence="2 3" key="1">
    <citation type="submission" date="2017-07" db="EMBL/GenBank/DDBJ databases">
        <title>Genome Sequence of Antarctobacter heliothermus Strain SMS3 Isolated from a culture of the Diatom Skeletonema marinoi.</title>
        <authorList>
            <person name="Topel M."/>
            <person name="Pinder M.I.M."/>
            <person name="Johansson O.N."/>
            <person name="Kourtchenko O."/>
            <person name="Godhe A."/>
            <person name="Clarke A.K."/>
        </authorList>
    </citation>
    <scope>NUCLEOTIDE SEQUENCE [LARGE SCALE GENOMIC DNA]</scope>
    <source>
        <strain evidence="2 3">SMS3</strain>
    </source>
</reference>
<dbReference type="InterPro" id="IPR018392">
    <property type="entry name" value="LysM"/>
</dbReference>
<dbReference type="PROSITE" id="PS51782">
    <property type="entry name" value="LYSM"/>
    <property type="match status" value="1"/>
</dbReference>
<feature type="domain" description="LysM" evidence="1">
    <location>
        <begin position="30"/>
        <end position="79"/>
    </location>
</feature>
<proteinExistence type="predicted"/>
<accession>A0A222E163</accession>
<dbReference type="AlphaFoldDB" id="A0A222E163"/>
<gene>
    <name evidence="2" type="ORF">ANTHELSMS3_01244</name>
</gene>
<dbReference type="KEGG" id="aht:ANTHELSMS3_01244"/>
<organism evidence="2 3">
    <name type="scientific">Antarctobacter heliothermus</name>
    <dbReference type="NCBI Taxonomy" id="74033"/>
    <lineage>
        <taxon>Bacteria</taxon>
        <taxon>Pseudomonadati</taxon>
        <taxon>Pseudomonadota</taxon>
        <taxon>Alphaproteobacteria</taxon>
        <taxon>Rhodobacterales</taxon>
        <taxon>Roseobacteraceae</taxon>
        <taxon>Antarctobacter</taxon>
    </lineage>
</organism>
<evidence type="ECO:0000313" key="3">
    <source>
        <dbReference type="Proteomes" id="UP000203589"/>
    </source>
</evidence>
<sequence>MIRLTLLIVGFAVSTGALFWSVGEPSQAERSDTVQPDDGLPGVALWYYGTTVAHLDILKANEGLLNDPTDLRAGMTPRIPDLN</sequence>
<name>A0A222E163_9RHOB</name>
<dbReference type="OrthoDB" id="7877177at2"/>
<dbReference type="Gene3D" id="3.10.350.10">
    <property type="entry name" value="LysM domain"/>
    <property type="match status" value="1"/>
</dbReference>
<protein>
    <recommendedName>
        <fullName evidence="1">LysM domain-containing protein</fullName>
    </recommendedName>
</protein>
<dbReference type="RefSeq" id="WP_094034118.1">
    <property type="nucleotide sequence ID" value="NZ_CP022540.1"/>
</dbReference>
<keyword evidence="3" id="KW-1185">Reference proteome</keyword>
<evidence type="ECO:0000313" key="2">
    <source>
        <dbReference type="EMBL" id="ASP19955.1"/>
    </source>
</evidence>
<dbReference type="EMBL" id="CP022540">
    <property type="protein sequence ID" value="ASP19955.1"/>
    <property type="molecule type" value="Genomic_DNA"/>
</dbReference>
<dbReference type="InterPro" id="IPR036779">
    <property type="entry name" value="LysM_dom_sf"/>
</dbReference>
<evidence type="ECO:0000259" key="1">
    <source>
        <dbReference type="PROSITE" id="PS51782"/>
    </source>
</evidence>
<dbReference type="Proteomes" id="UP000203589">
    <property type="component" value="Chromosome"/>
</dbReference>